<dbReference type="SUPFAM" id="SSF46894">
    <property type="entry name" value="C-terminal effector domain of the bipartite response regulators"/>
    <property type="match status" value="1"/>
</dbReference>
<name>A0ABW8N3Y6_9MICC</name>
<dbReference type="GO" id="GO:0003677">
    <property type="term" value="F:DNA binding"/>
    <property type="evidence" value="ECO:0007669"/>
    <property type="project" value="UniProtKB-KW"/>
</dbReference>
<keyword evidence="1" id="KW-0805">Transcription regulation</keyword>
<dbReference type="EMBL" id="JBIYEW010000003">
    <property type="protein sequence ID" value="MFK4637565.1"/>
    <property type="molecule type" value="Genomic_DNA"/>
</dbReference>
<keyword evidence="6" id="KW-1185">Reference proteome</keyword>
<dbReference type="RefSeq" id="WP_189020045.1">
    <property type="nucleotide sequence ID" value="NZ_BMPM01000008.1"/>
</dbReference>
<dbReference type="PANTHER" id="PTHR44688:SF16">
    <property type="entry name" value="DNA-BINDING TRANSCRIPTIONAL ACTIVATOR DEVR_DOSR"/>
    <property type="match status" value="1"/>
</dbReference>
<organism evidence="5 6">
    <name type="scientific">Paenarthrobacter histidinolovorans</name>
    <dbReference type="NCBI Taxonomy" id="43664"/>
    <lineage>
        <taxon>Bacteria</taxon>
        <taxon>Bacillati</taxon>
        <taxon>Actinomycetota</taxon>
        <taxon>Actinomycetes</taxon>
        <taxon>Micrococcales</taxon>
        <taxon>Micrococcaceae</taxon>
        <taxon>Paenarthrobacter</taxon>
    </lineage>
</organism>
<dbReference type="PRINTS" id="PR00038">
    <property type="entry name" value="HTHLUXR"/>
</dbReference>
<dbReference type="Proteomes" id="UP001620520">
    <property type="component" value="Unassembled WGS sequence"/>
</dbReference>
<dbReference type="Gene3D" id="3.30.450.40">
    <property type="match status" value="1"/>
</dbReference>
<evidence type="ECO:0000256" key="3">
    <source>
        <dbReference type="ARBA" id="ARBA00023163"/>
    </source>
</evidence>
<protein>
    <submittedName>
        <fullName evidence="5">DNA-binding NarL/FixJ family response regulator</fullName>
    </submittedName>
</protein>
<evidence type="ECO:0000313" key="6">
    <source>
        <dbReference type="Proteomes" id="UP001620520"/>
    </source>
</evidence>
<evidence type="ECO:0000256" key="2">
    <source>
        <dbReference type="ARBA" id="ARBA00023125"/>
    </source>
</evidence>
<feature type="domain" description="HTH luxR-type" evidence="4">
    <location>
        <begin position="219"/>
        <end position="284"/>
    </location>
</feature>
<reference evidence="5 6" key="1">
    <citation type="submission" date="2024-10" db="EMBL/GenBank/DDBJ databases">
        <title>Novel secondary metabolite-producing bacteria for plant disease control.</title>
        <authorList>
            <person name="Chevrette M."/>
        </authorList>
    </citation>
    <scope>NUCLEOTIDE SEQUENCE [LARGE SCALE GENOMIC DNA]</scope>
    <source>
        <strain evidence="5 6">J30 TE3557</strain>
    </source>
</reference>
<dbReference type="SMART" id="SM00421">
    <property type="entry name" value="HTH_LUXR"/>
    <property type="match status" value="1"/>
</dbReference>
<dbReference type="InterPro" id="IPR003018">
    <property type="entry name" value="GAF"/>
</dbReference>
<dbReference type="CDD" id="cd06170">
    <property type="entry name" value="LuxR_C_like"/>
    <property type="match status" value="1"/>
</dbReference>
<dbReference type="PANTHER" id="PTHR44688">
    <property type="entry name" value="DNA-BINDING TRANSCRIPTIONAL ACTIVATOR DEVR_DOSR"/>
    <property type="match status" value="1"/>
</dbReference>
<evidence type="ECO:0000313" key="5">
    <source>
        <dbReference type="EMBL" id="MFK4637565.1"/>
    </source>
</evidence>
<dbReference type="SUPFAM" id="SSF55781">
    <property type="entry name" value="GAF domain-like"/>
    <property type="match status" value="1"/>
</dbReference>
<dbReference type="PROSITE" id="PS50043">
    <property type="entry name" value="HTH_LUXR_2"/>
    <property type="match status" value="1"/>
</dbReference>
<proteinExistence type="predicted"/>
<evidence type="ECO:0000256" key="1">
    <source>
        <dbReference type="ARBA" id="ARBA00023015"/>
    </source>
</evidence>
<dbReference type="Gene3D" id="1.10.10.10">
    <property type="entry name" value="Winged helix-like DNA-binding domain superfamily/Winged helix DNA-binding domain"/>
    <property type="match status" value="1"/>
</dbReference>
<dbReference type="InterPro" id="IPR036388">
    <property type="entry name" value="WH-like_DNA-bd_sf"/>
</dbReference>
<keyword evidence="3" id="KW-0804">Transcription</keyword>
<dbReference type="Pfam" id="PF01590">
    <property type="entry name" value="GAF"/>
    <property type="match status" value="1"/>
</dbReference>
<accession>A0ABW8N3Y6</accession>
<dbReference type="InterPro" id="IPR016032">
    <property type="entry name" value="Sig_transdc_resp-reg_C-effctor"/>
</dbReference>
<gene>
    <name evidence="5" type="ORF">ABIA52_000454</name>
</gene>
<comment type="caution">
    <text evidence="5">The sequence shown here is derived from an EMBL/GenBank/DDBJ whole genome shotgun (WGS) entry which is preliminary data.</text>
</comment>
<dbReference type="InterPro" id="IPR029016">
    <property type="entry name" value="GAF-like_dom_sf"/>
</dbReference>
<evidence type="ECO:0000259" key="4">
    <source>
        <dbReference type="PROSITE" id="PS50043"/>
    </source>
</evidence>
<sequence>MVSTDTNNSDGAPLDLKTPMTRALKHLLATTGVSLAFGGPVTSDGSVKLNCFAGQTVGALPGVELMQGEGLGGKAAAVQSGITVNDYIDARTITHRYDPIIRAEGLRSLVAVPVIVNRQVVGMMYGAFRTFDIIGGRIERSVGHEARALEQSLVARYFAAPRTAGHELEAARLREQLRETHRSIQVLAGRAEEPEVRKALDVMAARLMSATSEPGSRTAAAIDAGVTAREKEVLQLAGAGLSNQVMADVLGLSLHTIKSYMKSVMSKLNARTRLEAVVAARTNGLIP</sequence>
<keyword evidence="2 5" id="KW-0238">DNA-binding</keyword>
<dbReference type="InterPro" id="IPR000792">
    <property type="entry name" value="Tscrpt_reg_LuxR_C"/>
</dbReference>
<dbReference type="Pfam" id="PF00196">
    <property type="entry name" value="GerE"/>
    <property type="match status" value="1"/>
</dbReference>